<sequence>MYSPTIGEEMGRSPNYGSPGPSGVDIHGGERTESTSSDCTGAALQKRQGDS</sequence>
<evidence type="ECO:0000313" key="2">
    <source>
        <dbReference type="EMBL" id="JAH56620.1"/>
    </source>
</evidence>
<evidence type="ECO:0000256" key="1">
    <source>
        <dbReference type="SAM" id="MobiDB-lite"/>
    </source>
</evidence>
<reference evidence="2" key="2">
    <citation type="journal article" date="2015" name="Fish Shellfish Immunol.">
        <title>Early steps in the European eel (Anguilla anguilla)-Vibrio vulnificus interaction in the gills: Role of the RtxA13 toxin.</title>
        <authorList>
            <person name="Callol A."/>
            <person name="Pajuelo D."/>
            <person name="Ebbesson L."/>
            <person name="Teles M."/>
            <person name="MacKenzie S."/>
            <person name="Amaro C."/>
        </authorList>
    </citation>
    <scope>NUCLEOTIDE SEQUENCE</scope>
</reference>
<accession>A0A0E9TUM4</accession>
<protein>
    <submittedName>
        <fullName evidence="2">Uncharacterized protein</fullName>
    </submittedName>
</protein>
<dbReference type="AlphaFoldDB" id="A0A0E9TUM4"/>
<proteinExistence type="predicted"/>
<feature type="region of interest" description="Disordered" evidence="1">
    <location>
        <begin position="1"/>
        <end position="51"/>
    </location>
</feature>
<organism evidence="2">
    <name type="scientific">Anguilla anguilla</name>
    <name type="common">European freshwater eel</name>
    <name type="synonym">Muraena anguilla</name>
    <dbReference type="NCBI Taxonomy" id="7936"/>
    <lineage>
        <taxon>Eukaryota</taxon>
        <taxon>Metazoa</taxon>
        <taxon>Chordata</taxon>
        <taxon>Craniata</taxon>
        <taxon>Vertebrata</taxon>
        <taxon>Euteleostomi</taxon>
        <taxon>Actinopterygii</taxon>
        <taxon>Neopterygii</taxon>
        <taxon>Teleostei</taxon>
        <taxon>Anguilliformes</taxon>
        <taxon>Anguillidae</taxon>
        <taxon>Anguilla</taxon>
    </lineage>
</organism>
<name>A0A0E9TUM4_ANGAN</name>
<reference evidence="2" key="1">
    <citation type="submission" date="2014-11" db="EMBL/GenBank/DDBJ databases">
        <authorList>
            <person name="Amaro Gonzalez C."/>
        </authorList>
    </citation>
    <scope>NUCLEOTIDE SEQUENCE</scope>
</reference>
<dbReference type="EMBL" id="GBXM01051957">
    <property type="protein sequence ID" value="JAH56620.1"/>
    <property type="molecule type" value="Transcribed_RNA"/>
</dbReference>